<feature type="compositionally biased region" description="Polar residues" evidence="1">
    <location>
        <begin position="141"/>
        <end position="153"/>
    </location>
</feature>
<dbReference type="EMBL" id="OY660874">
    <property type="protein sequence ID" value="CAJ1066679.1"/>
    <property type="molecule type" value="Genomic_DNA"/>
</dbReference>
<feature type="region of interest" description="Disordered" evidence="1">
    <location>
        <begin position="134"/>
        <end position="175"/>
    </location>
</feature>
<protein>
    <submittedName>
        <fullName evidence="2">Uncharacterized protein LOC117812052 isoform X1</fullName>
    </submittedName>
</protein>
<evidence type="ECO:0000256" key="1">
    <source>
        <dbReference type="SAM" id="MobiDB-lite"/>
    </source>
</evidence>
<proteinExistence type="predicted"/>
<evidence type="ECO:0000313" key="3">
    <source>
        <dbReference type="Proteomes" id="UP001178508"/>
    </source>
</evidence>
<dbReference type="Proteomes" id="UP001178508">
    <property type="component" value="Chromosome 11"/>
</dbReference>
<dbReference type="AlphaFoldDB" id="A0AAV1G0R4"/>
<accession>A0AAV1G0R4</accession>
<organism evidence="2 3">
    <name type="scientific">Xyrichtys novacula</name>
    <name type="common">Pearly razorfish</name>
    <name type="synonym">Hemipteronotus novacula</name>
    <dbReference type="NCBI Taxonomy" id="13765"/>
    <lineage>
        <taxon>Eukaryota</taxon>
        <taxon>Metazoa</taxon>
        <taxon>Chordata</taxon>
        <taxon>Craniata</taxon>
        <taxon>Vertebrata</taxon>
        <taxon>Euteleostomi</taxon>
        <taxon>Actinopterygii</taxon>
        <taxon>Neopterygii</taxon>
        <taxon>Teleostei</taxon>
        <taxon>Neoteleostei</taxon>
        <taxon>Acanthomorphata</taxon>
        <taxon>Eupercaria</taxon>
        <taxon>Labriformes</taxon>
        <taxon>Labridae</taxon>
        <taxon>Xyrichtys</taxon>
    </lineage>
</organism>
<evidence type="ECO:0000313" key="2">
    <source>
        <dbReference type="EMBL" id="CAJ1066679.1"/>
    </source>
</evidence>
<keyword evidence="3" id="KW-1185">Reference proteome</keyword>
<dbReference type="PANTHER" id="PTHR31025:SF22">
    <property type="entry name" value="IP13529P"/>
    <property type="match status" value="1"/>
</dbReference>
<reference evidence="2" key="1">
    <citation type="submission" date="2023-08" db="EMBL/GenBank/DDBJ databases">
        <authorList>
            <person name="Alioto T."/>
            <person name="Alioto T."/>
            <person name="Gomez Garrido J."/>
        </authorList>
    </citation>
    <scope>NUCLEOTIDE SEQUENCE</scope>
</reference>
<name>A0AAV1G0R4_XYRNO</name>
<gene>
    <name evidence="2" type="ORF">XNOV1_A021017</name>
</gene>
<dbReference type="PANTHER" id="PTHR31025">
    <property type="entry name" value="SI:CH211-196P9.1-RELATED"/>
    <property type="match status" value="1"/>
</dbReference>
<sequence>MSGMEMLRVLVNERLAAAAEEIFGLVGKTISEYQDEVMRSKREICELKQQIEQLTELKPGGKSFKTETEKLCPSLQLCDIKVEQIKVQQIPVLVQTETEDQPLVKEEQEDQCIRSDTEVDTYCCAGPRVPKSEPTIPCEPFTSSSADTVSVNESRNDRRSKRSGSSPQVHEDWDTVRKGVSNELTAPLSSVDPLYTCLHHPRPSSRKTQNSWISKLQIPWGHLPASLLHAIGRGTRAFPTDKRAMVRAVVSAMQEHCPKPDKGACIEVAKMIVTQYPVTFADPTAEGGQFGKSVLSFARKLKTRIDVSSRRKRKKT</sequence>